<keyword evidence="2" id="KW-1185">Reference proteome</keyword>
<dbReference type="EMBL" id="BSNS01000012">
    <property type="protein sequence ID" value="GLQ55787.1"/>
    <property type="molecule type" value="Genomic_DNA"/>
</dbReference>
<accession>A0ABQ5W6U4</accession>
<organism evidence="1 2">
    <name type="scientific">Devosia nitrariae</name>
    <dbReference type="NCBI Taxonomy" id="2071872"/>
    <lineage>
        <taxon>Bacteria</taxon>
        <taxon>Pseudomonadati</taxon>
        <taxon>Pseudomonadota</taxon>
        <taxon>Alphaproteobacteria</taxon>
        <taxon>Hyphomicrobiales</taxon>
        <taxon>Devosiaceae</taxon>
        <taxon>Devosia</taxon>
    </lineage>
</organism>
<reference evidence="2" key="1">
    <citation type="journal article" date="2019" name="Int. J. Syst. Evol. Microbiol.">
        <title>The Global Catalogue of Microorganisms (GCM) 10K type strain sequencing project: providing services to taxonomists for standard genome sequencing and annotation.</title>
        <authorList>
            <consortium name="The Broad Institute Genomics Platform"/>
            <consortium name="The Broad Institute Genome Sequencing Center for Infectious Disease"/>
            <person name="Wu L."/>
            <person name="Ma J."/>
        </authorList>
    </citation>
    <scope>NUCLEOTIDE SEQUENCE [LARGE SCALE GENOMIC DNA]</scope>
    <source>
        <strain evidence="2">NBRC 112416</strain>
    </source>
</reference>
<gene>
    <name evidence="1" type="ORF">GCM10010862_30460</name>
</gene>
<sequence length="99" mass="10037">MELEGTGGRIDIGDRPGDYLRIDIEHAPGTAGVADRGAVMHFARIDGNDVACPGLDGAPTAQGSLRPALDNSDTEGLVRVAGKHLGGIGCDNLDAGKGT</sequence>
<name>A0ABQ5W6U4_9HYPH</name>
<evidence type="ECO:0000313" key="2">
    <source>
        <dbReference type="Proteomes" id="UP001156691"/>
    </source>
</evidence>
<dbReference type="Proteomes" id="UP001156691">
    <property type="component" value="Unassembled WGS sequence"/>
</dbReference>
<protein>
    <submittedName>
        <fullName evidence="1">Uncharacterized protein</fullName>
    </submittedName>
</protein>
<comment type="caution">
    <text evidence="1">The sequence shown here is derived from an EMBL/GenBank/DDBJ whole genome shotgun (WGS) entry which is preliminary data.</text>
</comment>
<proteinExistence type="predicted"/>
<evidence type="ECO:0000313" key="1">
    <source>
        <dbReference type="EMBL" id="GLQ55787.1"/>
    </source>
</evidence>